<feature type="domain" description="F-box" evidence="1">
    <location>
        <begin position="33"/>
        <end position="73"/>
    </location>
</feature>
<dbReference type="Proteomes" id="UP000015105">
    <property type="component" value="Chromosome 6D"/>
</dbReference>
<reference evidence="3" key="2">
    <citation type="journal article" date="2017" name="Nat. Plants">
        <title>The Aegilops tauschii genome reveals multiple impacts of transposons.</title>
        <authorList>
            <person name="Zhao G."/>
            <person name="Zou C."/>
            <person name="Li K."/>
            <person name="Wang K."/>
            <person name="Li T."/>
            <person name="Gao L."/>
            <person name="Zhang X."/>
            <person name="Wang H."/>
            <person name="Yang Z."/>
            <person name="Liu X."/>
            <person name="Jiang W."/>
            <person name="Mao L."/>
            <person name="Kong X."/>
            <person name="Jiao Y."/>
            <person name="Jia J."/>
        </authorList>
    </citation>
    <scope>NUCLEOTIDE SEQUENCE [LARGE SCALE GENOMIC DNA]</scope>
    <source>
        <strain evidence="3">cv. AL8/78</strain>
    </source>
</reference>
<reference evidence="2" key="5">
    <citation type="journal article" date="2021" name="G3 (Bethesda)">
        <title>Aegilops tauschii genome assembly Aet v5.0 features greater sequence contiguity and improved annotation.</title>
        <authorList>
            <person name="Wang L."/>
            <person name="Zhu T."/>
            <person name="Rodriguez J.C."/>
            <person name="Deal K.R."/>
            <person name="Dubcovsky J."/>
            <person name="McGuire P.E."/>
            <person name="Lux T."/>
            <person name="Spannagl M."/>
            <person name="Mayer K.F.X."/>
            <person name="Baldrich P."/>
            <person name="Meyers B.C."/>
            <person name="Huo N."/>
            <person name="Gu Y.Q."/>
            <person name="Zhou H."/>
            <person name="Devos K.M."/>
            <person name="Bennetzen J.L."/>
            <person name="Unver T."/>
            <person name="Budak H."/>
            <person name="Gulick P.J."/>
            <person name="Galiba G."/>
            <person name="Kalapos B."/>
            <person name="Nelson D.R."/>
            <person name="Li P."/>
            <person name="You F.M."/>
            <person name="Luo M.C."/>
            <person name="Dvorak J."/>
        </authorList>
    </citation>
    <scope>NUCLEOTIDE SEQUENCE [LARGE SCALE GENOMIC DNA]</scope>
    <source>
        <strain evidence="2">cv. AL8/78</strain>
    </source>
</reference>
<dbReference type="SUPFAM" id="SSF81383">
    <property type="entry name" value="F-box domain"/>
    <property type="match status" value="1"/>
</dbReference>
<name>A0A453PMF8_AEGTS</name>
<dbReference type="EnsemblPlants" id="AET6Gv20781200.3">
    <property type="protein sequence ID" value="AET6Gv20781200.3"/>
    <property type="gene ID" value="AET6Gv20781200"/>
</dbReference>
<reference evidence="3" key="1">
    <citation type="journal article" date="2014" name="Science">
        <title>Ancient hybridizations among the ancestral genomes of bread wheat.</title>
        <authorList>
            <consortium name="International Wheat Genome Sequencing Consortium,"/>
            <person name="Marcussen T."/>
            <person name="Sandve S.R."/>
            <person name="Heier L."/>
            <person name="Spannagl M."/>
            <person name="Pfeifer M."/>
            <person name="Jakobsen K.S."/>
            <person name="Wulff B.B."/>
            <person name="Steuernagel B."/>
            <person name="Mayer K.F."/>
            <person name="Olsen O.A."/>
        </authorList>
    </citation>
    <scope>NUCLEOTIDE SEQUENCE [LARGE SCALE GENOMIC DNA]</scope>
    <source>
        <strain evidence="3">cv. AL8/78</strain>
    </source>
</reference>
<dbReference type="FunFam" id="1.20.1280.50:FF:000022">
    <property type="entry name" value="F-box protein FBW2"/>
    <property type="match status" value="1"/>
</dbReference>
<dbReference type="PANTHER" id="PTHR38926">
    <property type="entry name" value="F-BOX DOMAIN CONTAINING PROTEIN, EXPRESSED"/>
    <property type="match status" value="1"/>
</dbReference>
<dbReference type="PANTHER" id="PTHR38926:SF2">
    <property type="entry name" value="F-BOX_LRR-REPEAT PROTEIN 21-RELATED"/>
    <property type="match status" value="1"/>
</dbReference>
<sequence length="119" mass="13653">WLVGAGNCVDFAALWSQGRRGAMGESEYRCWEELLPDALELVFRNLPLQEVLTVVPRVCKSWGRVVAGPYCWQEIDIEEWSQQRQSRPDQLVRMLDLLVRRISVSGLPCDPLFSFIGDQ</sequence>
<dbReference type="AlphaFoldDB" id="A0A453PMF8"/>
<reference evidence="2" key="3">
    <citation type="journal article" date="2017" name="Nature">
        <title>Genome sequence of the progenitor of the wheat D genome Aegilops tauschii.</title>
        <authorList>
            <person name="Luo M.C."/>
            <person name="Gu Y.Q."/>
            <person name="Puiu D."/>
            <person name="Wang H."/>
            <person name="Twardziok S.O."/>
            <person name="Deal K.R."/>
            <person name="Huo N."/>
            <person name="Zhu T."/>
            <person name="Wang L."/>
            <person name="Wang Y."/>
            <person name="McGuire P.E."/>
            <person name="Liu S."/>
            <person name="Long H."/>
            <person name="Ramasamy R.K."/>
            <person name="Rodriguez J.C."/>
            <person name="Van S.L."/>
            <person name="Yuan L."/>
            <person name="Wang Z."/>
            <person name="Xia Z."/>
            <person name="Xiao L."/>
            <person name="Anderson O.D."/>
            <person name="Ouyang S."/>
            <person name="Liang Y."/>
            <person name="Zimin A.V."/>
            <person name="Pertea G."/>
            <person name="Qi P."/>
            <person name="Bennetzen J.L."/>
            <person name="Dai X."/>
            <person name="Dawson M.W."/>
            <person name="Muller H.G."/>
            <person name="Kugler K."/>
            <person name="Rivarola-Duarte L."/>
            <person name="Spannagl M."/>
            <person name="Mayer K.F.X."/>
            <person name="Lu F.H."/>
            <person name="Bevan M.W."/>
            <person name="Leroy P."/>
            <person name="Li P."/>
            <person name="You F.M."/>
            <person name="Sun Q."/>
            <person name="Liu Z."/>
            <person name="Lyons E."/>
            <person name="Wicker T."/>
            <person name="Salzberg S.L."/>
            <person name="Devos K.M."/>
            <person name="Dvorak J."/>
        </authorList>
    </citation>
    <scope>NUCLEOTIDE SEQUENCE [LARGE SCALE GENOMIC DNA]</scope>
    <source>
        <strain evidence="2">cv. AL8/78</strain>
    </source>
</reference>
<dbReference type="Gramene" id="AET6Gv20781200.3">
    <property type="protein sequence ID" value="AET6Gv20781200.3"/>
    <property type="gene ID" value="AET6Gv20781200"/>
</dbReference>
<dbReference type="Pfam" id="PF00646">
    <property type="entry name" value="F-box"/>
    <property type="match status" value="1"/>
</dbReference>
<accession>A0A453PMF8</accession>
<dbReference type="Gene3D" id="1.20.1280.50">
    <property type="match status" value="1"/>
</dbReference>
<dbReference type="InterPro" id="IPR036047">
    <property type="entry name" value="F-box-like_dom_sf"/>
</dbReference>
<protein>
    <recommendedName>
        <fullName evidence="1">F-box domain-containing protein</fullName>
    </recommendedName>
</protein>
<dbReference type="InterPro" id="IPR001810">
    <property type="entry name" value="F-box_dom"/>
</dbReference>
<proteinExistence type="predicted"/>
<evidence type="ECO:0000313" key="3">
    <source>
        <dbReference type="Proteomes" id="UP000015105"/>
    </source>
</evidence>
<reference evidence="2" key="4">
    <citation type="submission" date="2019-03" db="UniProtKB">
        <authorList>
            <consortium name="EnsemblPlants"/>
        </authorList>
    </citation>
    <scope>IDENTIFICATION</scope>
</reference>
<evidence type="ECO:0000259" key="1">
    <source>
        <dbReference type="Pfam" id="PF00646"/>
    </source>
</evidence>
<keyword evidence="3" id="KW-1185">Reference proteome</keyword>
<organism evidence="2 3">
    <name type="scientific">Aegilops tauschii subsp. strangulata</name>
    <name type="common">Goatgrass</name>
    <dbReference type="NCBI Taxonomy" id="200361"/>
    <lineage>
        <taxon>Eukaryota</taxon>
        <taxon>Viridiplantae</taxon>
        <taxon>Streptophyta</taxon>
        <taxon>Embryophyta</taxon>
        <taxon>Tracheophyta</taxon>
        <taxon>Spermatophyta</taxon>
        <taxon>Magnoliopsida</taxon>
        <taxon>Liliopsida</taxon>
        <taxon>Poales</taxon>
        <taxon>Poaceae</taxon>
        <taxon>BOP clade</taxon>
        <taxon>Pooideae</taxon>
        <taxon>Triticodae</taxon>
        <taxon>Triticeae</taxon>
        <taxon>Triticinae</taxon>
        <taxon>Aegilops</taxon>
    </lineage>
</organism>
<evidence type="ECO:0000313" key="2">
    <source>
        <dbReference type="EnsemblPlants" id="AET6Gv20781200.3"/>
    </source>
</evidence>